<keyword evidence="2" id="KW-1185">Reference proteome</keyword>
<dbReference type="Proteomes" id="UP001642260">
    <property type="component" value="Unassembled WGS sequence"/>
</dbReference>
<protein>
    <submittedName>
        <fullName evidence="1">Uncharacterized protein</fullName>
    </submittedName>
</protein>
<reference evidence="1 2" key="1">
    <citation type="submission" date="2022-03" db="EMBL/GenBank/DDBJ databases">
        <authorList>
            <person name="Macdonald S."/>
            <person name="Ahmed S."/>
            <person name="Newling K."/>
        </authorList>
    </citation>
    <scope>NUCLEOTIDE SEQUENCE [LARGE SCALE GENOMIC DNA]</scope>
</reference>
<comment type="caution">
    <text evidence="1">The sequence shown here is derived from an EMBL/GenBank/DDBJ whole genome shotgun (WGS) entry which is preliminary data.</text>
</comment>
<proteinExistence type="predicted"/>
<organism evidence="1 2">
    <name type="scientific">Eruca vesicaria subsp. sativa</name>
    <name type="common">Garden rocket</name>
    <name type="synonym">Eruca sativa</name>
    <dbReference type="NCBI Taxonomy" id="29727"/>
    <lineage>
        <taxon>Eukaryota</taxon>
        <taxon>Viridiplantae</taxon>
        <taxon>Streptophyta</taxon>
        <taxon>Embryophyta</taxon>
        <taxon>Tracheophyta</taxon>
        <taxon>Spermatophyta</taxon>
        <taxon>Magnoliopsida</taxon>
        <taxon>eudicotyledons</taxon>
        <taxon>Gunneridae</taxon>
        <taxon>Pentapetalae</taxon>
        <taxon>rosids</taxon>
        <taxon>malvids</taxon>
        <taxon>Brassicales</taxon>
        <taxon>Brassicaceae</taxon>
        <taxon>Brassiceae</taxon>
        <taxon>Eruca</taxon>
    </lineage>
</organism>
<accession>A0ABC8IZU6</accession>
<evidence type="ECO:0000313" key="1">
    <source>
        <dbReference type="EMBL" id="CAH8307388.1"/>
    </source>
</evidence>
<dbReference type="EMBL" id="CAKOAT010067377">
    <property type="protein sequence ID" value="CAH8307388.1"/>
    <property type="molecule type" value="Genomic_DNA"/>
</dbReference>
<name>A0ABC8IZU6_ERUVS</name>
<gene>
    <name evidence="1" type="ORF">ERUC_LOCUS4909</name>
</gene>
<dbReference type="AlphaFoldDB" id="A0ABC8IZU6"/>
<evidence type="ECO:0000313" key="2">
    <source>
        <dbReference type="Proteomes" id="UP001642260"/>
    </source>
</evidence>
<sequence>MEQQREEVLHCTRIMLPRQGNIFYIVSCHLFALSPSLKNHCVFVNLCRSEREREEIVPALNGDIAEENTGVERKAGNGGGGYTVHITLSRARAWSVLHSLVSNPKSARGS</sequence>